<dbReference type="InterPro" id="IPR000504">
    <property type="entry name" value="RRM_dom"/>
</dbReference>
<dbReference type="SUPFAM" id="SSF54928">
    <property type="entry name" value="RNA-binding domain, RBD"/>
    <property type="match status" value="2"/>
</dbReference>
<dbReference type="GO" id="GO:0005634">
    <property type="term" value="C:nucleus"/>
    <property type="evidence" value="ECO:0007669"/>
    <property type="project" value="UniProtKB-SubCell"/>
</dbReference>
<feature type="compositionally biased region" description="Basic and acidic residues" evidence="7">
    <location>
        <begin position="409"/>
        <end position="430"/>
    </location>
</feature>
<evidence type="ECO:0000256" key="2">
    <source>
        <dbReference type="ARBA" id="ARBA00022664"/>
    </source>
</evidence>
<dbReference type="SMART" id="SM00360">
    <property type="entry name" value="RRM"/>
    <property type="match status" value="2"/>
</dbReference>
<accession>A0A1B8ACC8</accession>
<evidence type="ECO:0000256" key="5">
    <source>
        <dbReference type="ARBA" id="ARBA00023242"/>
    </source>
</evidence>
<evidence type="ECO:0000256" key="6">
    <source>
        <dbReference type="PROSITE-ProRule" id="PRU00176"/>
    </source>
</evidence>
<dbReference type="OMA" id="AHEVKAW"/>
<evidence type="ECO:0000256" key="7">
    <source>
        <dbReference type="SAM" id="MobiDB-lite"/>
    </source>
</evidence>
<dbReference type="Gene3D" id="3.30.70.330">
    <property type="match status" value="2"/>
</dbReference>
<proteinExistence type="predicted"/>
<dbReference type="STRING" id="36050.A0A1B8ACC8"/>
<dbReference type="Proteomes" id="UP000091967">
    <property type="component" value="Unassembled WGS sequence"/>
</dbReference>
<keyword evidence="2" id="KW-0507">mRNA processing</keyword>
<dbReference type="InterPro" id="IPR012677">
    <property type="entry name" value="Nucleotide-bd_a/b_plait_sf"/>
</dbReference>
<dbReference type="AlphaFoldDB" id="A0A1B8ACC8"/>
<evidence type="ECO:0000313" key="10">
    <source>
        <dbReference type="Proteomes" id="UP000091967"/>
    </source>
</evidence>
<sequence length="430" mass="48118">MLTEATVQADVGPGNETGIYYITICNLPFGTTWQNLKDWTRKVCVVDHIEVFQSSTSGWVRVKGFENFERAWGLLNGGVFNGRSIIASDRNRNHSIKIRELAMPRQVTQIQIQQYQPVHPTHPAFAAPMATAAPYPMPLEQYYMAGYSPANGPRFASHAIPQCYTHQPPIVVTTAAPVRPATYQAVGPGSYYAYDMGTSSNTVAYVSQHQHEGMQTVQPYPCLDEHSDFYSEGGFSTREPSFKPEYIATEPSKLHVSPFPQQASADEVRAWIRRKVDKTKISSLEIPKNSNSRYLRGHVLVVFNSAPAANMAKQLLNKARFQGRRVIARPTREGAVIEQPGLSYETTARSDPILSNTNSLTAPCERGEDSRKDNKPLRLKNKEVRSAGHEKKRTTEKKSPSKTLSSNRELGRKDERPVIVDGTCHRLDKK</sequence>
<dbReference type="InterPro" id="IPR035979">
    <property type="entry name" value="RBD_domain_sf"/>
</dbReference>
<keyword evidence="3" id="KW-0677">Repeat</keyword>
<protein>
    <recommendedName>
        <fullName evidence="8">RRM domain-containing protein</fullName>
    </recommendedName>
</protein>
<feature type="compositionally biased region" description="Polar residues" evidence="7">
    <location>
        <begin position="344"/>
        <end position="361"/>
    </location>
</feature>
<name>A0A1B8ACC8_FUSPO</name>
<dbReference type="PANTHER" id="PTHR23003">
    <property type="entry name" value="RNA RECOGNITION MOTIF RRM DOMAIN CONTAINING PROTEIN"/>
    <property type="match status" value="1"/>
</dbReference>
<reference evidence="9 10" key="1">
    <citation type="submission" date="2016-06" db="EMBL/GenBank/DDBJ databases">
        <title>Living apart together: crosstalk between the core and supernumerary genomes in a fungal plant pathogen.</title>
        <authorList>
            <person name="Vanheule A."/>
            <person name="Audenaert K."/>
            <person name="Warris S."/>
            <person name="Van De Geest H."/>
            <person name="Schijlen E."/>
            <person name="Hofte M."/>
            <person name="De Saeger S."/>
            <person name="Haesaert G."/>
            <person name="Waalwijk C."/>
            <person name="Van Der Lee T."/>
        </authorList>
    </citation>
    <scope>NUCLEOTIDE SEQUENCE [LARGE SCALE GENOMIC DNA]</scope>
    <source>
        <strain evidence="9 10">2516</strain>
    </source>
</reference>
<evidence type="ECO:0000259" key="8">
    <source>
        <dbReference type="PROSITE" id="PS50102"/>
    </source>
</evidence>
<organism evidence="9 10">
    <name type="scientific">Fusarium poae</name>
    <dbReference type="NCBI Taxonomy" id="36050"/>
    <lineage>
        <taxon>Eukaryota</taxon>
        <taxon>Fungi</taxon>
        <taxon>Dikarya</taxon>
        <taxon>Ascomycota</taxon>
        <taxon>Pezizomycotina</taxon>
        <taxon>Sordariomycetes</taxon>
        <taxon>Hypocreomycetidae</taxon>
        <taxon>Hypocreales</taxon>
        <taxon>Nectriaceae</taxon>
        <taxon>Fusarium</taxon>
    </lineage>
</organism>
<gene>
    <name evidence="9" type="ORF">FPOA_09870</name>
</gene>
<feature type="region of interest" description="Disordered" evidence="7">
    <location>
        <begin position="339"/>
        <end position="430"/>
    </location>
</feature>
<comment type="subcellular location">
    <subcellularLocation>
        <location evidence="1">Nucleus</location>
    </subcellularLocation>
</comment>
<dbReference type="CDD" id="cd00590">
    <property type="entry name" value="RRM_SF"/>
    <property type="match status" value="1"/>
</dbReference>
<dbReference type="PROSITE" id="PS50102">
    <property type="entry name" value="RRM"/>
    <property type="match status" value="1"/>
</dbReference>
<evidence type="ECO:0000256" key="1">
    <source>
        <dbReference type="ARBA" id="ARBA00004123"/>
    </source>
</evidence>
<keyword evidence="4 6" id="KW-0694">RNA-binding</keyword>
<evidence type="ECO:0000313" key="9">
    <source>
        <dbReference type="EMBL" id="OBS18143.1"/>
    </source>
</evidence>
<dbReference type="OrthoDB" id="610462at2759"/>
<evidence type="ECO:0000256" key="3">
    <source>
        <dbReference type="ARBA" id="ARBA00022737"/>
    </source>
</evidence>
<comment type="caution">
    <text evidence="9">The sequence shown here is derived from an EMBL/GenBank/DDBJ whole genome shotgun (WGS) entry which is preliminary data.</text>
</comment>
<keyword evidence="5" id="KW-0539">Nucleus</keyword>
<dbReference type="GO" id="GO:0006397">
    <property type="term" value="P:mRNA processing"/>
    <property type="evidence" value="ECO:0007669"/>
    <property type="project" value="UniProtKB-KW"/>
</dbReference>
<keyword evidence="10" id="KW-1185">Reference proteome</keyword>
<feature type="compositionally biased region" description="Basic and acidic residues" evidence="7">
    <location>
        <begin position="365"/>
        <end position="389"/>
    </location>
</feature>
<dbReference type="GO" id="GO:0003729">
    <property type="term" value="F:mRNA binding"/>
    <property type="evidence" value="ECO:0007669"/>
    <property type="project" value="TreeGrafter"/>
</dbReference>
<feature type="domain" description="RRM" evidence="8">
    <location>
        <begin position="252"/>
        <end position="333"/>
    </location>
</feature>
<evidence type="ECO:0000256" key="4">
    <source>
        <dbReference type="ARBA" id="ARBA00022884"/>
    </source>
</evidence>
<dbReference type="GO" id="GO:0005737">
    <property type="term" value="C:cytoplasm"/>
    <property type="evidence" value="ECO:0007669"/>
    <property type="project" value="TreeGrafter"/>
</dbReference>
<dbReference type="EMBL" id="LYXU01000004">
    <property type="protein sequence ID" value="OBS18143.1"/>
    <property type="molecule type" value="Genomic_DNA"/>
</dbReference>
<dbReference type="PANTHER" id="PTHR23003:SF62">
    <property type="entry name" value="SERINE_ARGININE (SR)-TYPE SHUTTLING MRNA BINDING PROTEIN NPL3"/>
    <property type="match status" value="1"/>
</dbReference>
<dbReference type="InterPro" id="IPR050374">
    <property type="entry name" value="RRT5_SRSF_SR"/>
</dbReference>